<name>A0A7J8XQ75_GOSAI</name>
<keyword evidence="2" id="KW-1185">Reference proteome</keyword>
<organism evidence="1 2">
    <name type="scientific">Gossypium aridum</name>
    <name type="common">American cotton</name>
    <name type="synonym">Erioxylum aridum</name>
    <dbReference type="NCBI Taxonomy" id="34290"/>
    <lineage>
        <taxon>Eukaryota</taxon>
        <taxon>Viridiplantae</taxon>
        <taxon>Streptophyta</taxon>
        <taxon>Embryophyta</taxon>
        <taxon>Tracheophyta</taxon>
        <taxon>Spermatophyta</taxon>
        <taxon>Magnoliopsida</taxon>
        <taxon>eudicotyledons</taxon>
        <taxon>Gunneridae</taxon>
        <taxon>Pentapetalae</taxon>
        <taxon>rosids</taxon>
        <taxon>malvids</taxon>
        <taxon>Malvales</taxon>
        <taxon>Malvaceae</taxon>
        <taxon>Malvoideae</taxon>
        <taxon>Gossypium</taxon>
    </lineage>
</organism>
<sequence>MEDEVGCGGVLRDNKGVACALFFGLIEALGSEMWFLERNYRPWTLQNLFIAIDCGINQLFRVQFTVIH</sequence>
<accession>A0A7J8XQ75</accession>
<proteinExistence type="predicted"/>
<gene>
    <name evidence="1" type="ORF">Goari_007145</name>
</gene>
<dbReference type="AlphaFoldDB" id="A0A7J8XQ75"/>
<reference evidence="1 2" key="1">
    <citation type="journal article" date="2019" name="Genome Biol. Evol.">
        <title>Insights into the evolution of the New World diploid cottons (Gossypium, subgenus Houzingenia) based on genome sequencing.</title>
        <authorList>
            <person name="Grover C.E."/>
            <person name="Arick M.A. 2nd"/>
            <person name="Thrash A."/>
            <person name="Conover J.L."/>
            <person name="Sanders W.S."/>
            <person name="Peterson D.G."/>
            <person name="Frelichowski J.E."/>
            <person name="Scheffler J.A."/>
            <person name="Scheffler B.E."/>
            <person name="Wendel J.F."/>
        </authorList>
    </citation>
    <scope>NUCLEOTIDE SEQUENCE [LARGE SCALE GENOMIC DNA]</scope>
    <source>
        <strain evidence="1">185</strain>
        <tissue evidence="1">Leaf</tissue>
    </source>
</reference>
<evidence type="ECO:0000313" key="1">
    <source>
        <dbReference type="EMBL" id="MBA0689415.1"/>
    </source>
</evidence>
<comment type="caution">
    <text evidence="1">The sequence shown here is derived from an EMBL/GenBank/DDBJ whole genome shotgun (WGS) entry which is preliminary data.</text>
</comment>
<evidence type="ECO:0000313" key="2">
    <source>
        <dbReference type="Proteomes" id="UP000593577"/>
    </source>
</evidence>
<protein>
    <submittedName>
        <fullName evidence="1">Uncharacterized protein</fullName>
    </submittedName>
</protein>
<dbReference type="Proteomes" id="UP000593577">
    <property type="component" value="Unassembled WGS sequence"/>
</dbReference>
<dbReference type="EMBL" id="JABFAA010000008">
    <property type="protein sequence ID" value="MBA0689415.1"/>
    <property type="molecule type" value="Genomic_DNA"/>
</dbReference>